<keyword evidence="10" id="KW-1185">Reference proteome</keyword>
<evidence type="ECO:0000256" key="5">
    <source>
        <dbReference type="ARBA" id="ARBA00023136"/>
    </source>
</evidence>
<protein>
    <submittedName>
        <fullName evidence="9">ABC transporter permease</fullName>
    </submittedName>
</protein>
<dbReference type="PANTHER" id="PTHR30572:SF18">
    <property type="entry name" value="ABC-TYPE MACROLIDE FAMILY EXPORT SYSTEM PERMEASE COMPONENT 2"/>
    <property type="match status" value="1"/>
</dbReference>
<evidence type="ECO:0000313" key="9">
    <source>
        <dbReference type="EMBL" id="MBD1423466.1"/>
    </source>
</evidence>
<feature type="domain" description="ABC3 transporter permease C-terminal" evidence="7">
    <location>
        <begin position="669"/>
        <end position="783"/>
    </location>
</feature>
<evidence type="ECO:0000256" key="4">
    <source>
        <dbReference type="ARBA" id="ARBA00022989"/>
    </source>
</evidence>
<organism evidence="9 10">
    <name type="scientific">Sphingobacterium chuzhouense</name>
    <dbReference type="NCBI Taxonomy" id="1742264"/>
    <lineage>
        <taxon>Bacteria</taxon>
        <taxon>Pseudomonadati</taxon>
        <taxon>Bacteroidota</taxon>
        <taxon>Sphingobacteriia</taxon>
        <taxon>Sphingobacteriales</taxon>
        <taxon>Sphingobacteriaceae</taxon>
        <taxon>Sphingobacterium</taxon>
    </lineage>
</organism>
<evidence type="ECO:0000259" key="7">
    <source>
        <dbReference type="Pfam" id="PF02687"/>
    </source>
</evidence>
<evidence type="ECO:0000256" key="6">
    <source>
        <dbReference type="SAM" id="Phobius"/>
    </source>
</evidence>
<keyword evidence="3 6" id="KW-0812">Transmembrane</keyword>
<dbReference type="RefSeq" id="WP_190315252.1">
    <property type="nucleotide sequence ID" value="NZ_JACNYL010000005.1"/>
</dbReference>
<keyword evidence="2" id="KW-1003">Cell membrane</keyword>
<gene>
    <name evidence="9" type="ORF">H8B21_18050</name>
</gene>
<feature type="transmembrane region" description="Helical" evidence="6">
    <location>
        <begin position="377"/>
        <end position="403"/>
    </location>
</feature>
<feature type="transmembrane region" description="Helical" evidence="6">
    <location>
        <begin position="666"/>
        <end position="687"/>
    </location>
</feature>
<sequence length="790" mass="87955">MLRYLKTALRGLKKKKFYTVINILGLSISLTGSMLILIWVQDERSFDKFHPDYERVYKVNSHLDPEHNGPIWGSSPGPIVNYALNAPEVERATRVSGDQNVTLVNDKEKRPVTGINITYADSNFFSMFNFPLLEGSLSGFQANYTHAFITESTAEKLFSTQQVIGQTFRFDDDLFSVAGILADVPQNSSLQFDMVIPLGYLAQIFTNNGGNGKWKTIDEDLGNYSFATYIKVKPDAALGSISKFITDSFTKARDGDNSTVFILDPLKNMHLIAPDGNKSSLRMVQIFGVIAILLLVIGAVNYVNLSTARALDRAKEVGIRKVIGASRTRLFLQFVFETIIVFFFALLIAFFLIFLLRSGYNQIAQKSMSYSFHNETIWLYIGLAVFGTLCLSSIYPAVQLSAFKPIESLKGKSLKQISSNTMRKILVVFQFTISVTLIVCTLVIKNQLAFIRQINLGYDKDHVLTLSLPNDAYKHIDAIRTELKNNNAIQGVSLSSLYNVTNFGNATGDIDWPGKSKDNKLIVAQARIDEDFIPLMDIQLLEGTNFTGLPADSSGYIINETLAKQMGLTPPYVGASMSFHDFPGQIIGVVKDFHFKSVKEKIGPMVFWTRWGAGTLYVKTTTSQAQQAIKALETIYNRYPSDSPFSYTFVDEQFDSLYKSEQRTGLLFNIFSGIAIFISALGLFALATHEAQTRVKEIGIRKVLGASVFGVVRLLGKNFVMLVCIAILIACPIALYLMNQWLGNFAYKTDLNAWTFVLSGVLAIIIAVITISYQAIRAARANPVDSLRDE</sequence>
<proteinExistence type="predicted"/>
<dbReference type="Pfam" id="PF02687">
    <property type="entry name" value="FtsX"/>
    <property type="match status" value="2"/>
</dbReference>
<dbReference type="InterPro" id="IPR050250">
    <property type="entry name" value="Macrolide_Exporter_MacB"/>
</dbReference>
<dbReference type="Pfam" id="PF12704">
    <property type="entry name" value="MacB_PCD"/>
    <property type="match status" value="1"/>
</dbReference>
<dbReference type="InterPro" id="IPR003838">
    <property type="entry name" value="ABC3_permease_C"/>
</dbReference>
<dbReference type="EMBL" id="JACNYL010000005">
    <property type="protein sequence ID" value="MBD1423466.1"/>
    <property type="molecule type" value="Genomic_DNA"/>
</dbReference>
<feature type="domain" description="ABC3 transporter permease C-terminal" evidence="7">
    <location>
        <begin position="289"/>
        <end position="400"/>
    </location>
</feature>
<reference evidence="9 10" key="1">
    <citation type="submission" date="2020-08" db="EMBL/GenBank/DDBJ databases">
        <title>Sphingobacterium sp. DN00404 isolated from aquaculture water.</title>
        <authorList>
            <person name="Zhang M."/>
        </authorList>
    </citation>
    <scope>NUCLEOTIDE SEQUENCE [LARGE SCALE GENOMIC DNA]</scope>
    <source>
        <strain evidence="9 10">KCTC 42746</strain>
    </source>
</reference>
<feature type="transmembrane region" description="Helical" evidence="6">
    <location>
        <begin position="20"/>
        <end position="40"/>
    </location>
</feature>
<name>A0ABR7XWP9_9SPHI</name>
<feature type="transmembrane region" description="Helical" evidence="6">
    <location>
        <begin position="330"/>
        <end position="357"/>
    </location>
</feature>
<feature type="transmembrane region" description="Helical" evidence="6">
    <location>
        <begin position="424"/>
        <end position="444"/>
    </location>
</feature>
<evidence type="ECO:0000256" key="2">
    <source>
        <dbReference type="ARBA" id="ARBA00022475"/>
    </source>
</evidence>
<dbReference type="InterPro" id="IPR025857">
    <property type="entry name" value="MacB_PCD"/>
</dbReference>
<dbReference type="PANTHER" id="PTHR30572">
    <property type="entry name" value="MEMBRANE COMPONENT OF TRANSPORTER-RELATED"/>
    <property type="match status" value="1"/>
</dbReference>
<feature type="transmembrane region" description="Helical" evidence="6">
    <location>
        <begin position="283"/>
        <end position="305"/>
    </location>
</feature>
<feature type="transmembrane region" description="Helical" evidence="6">
    <location>
        <begin position="719"/>
        <end position="739"/>
    </location>
</feature>
<evidence type="ECO:0000313" key="10">
    <source>
        <dbReference type="Proteomes" id="UP000651112"/>
    </source>
</evidence>
<evidence type="ECO:0000259" key="8">
    <source>
        <dbReference type="Pfam" id="PF12704"/>
    </source>
</evidence>
<evidence type="ECO:0000256" key="3">
    <source>
        <dbReference type="ARBA" id="ARBA00022692"/>
    </source>
</evidence>
<feature type="domain" description="MacB-like periplasmic core" evidence="8">
    <location>
        <begin position="19"/>
        <end position="241"/>
    </location>
</feature>
<evidence type="ECO:0000256" key="1">
    <source>
        <dbReference type="ARBA" id="ARBA00004651"/>
    </source>
</evidence>
<keyword evidence="4 6" id="KW-1133">Transmembrane helix</keyword>
<accession>A0ABR7XWP9</accession>
<keyword evidence="5 6" id="KW-0472">Membrane</keyword>
<comment type="subcellular location">
    <subcellularLocation>
        <location evidence="1">Cell membrane</location>
        <topology evidence="1">Multi-pass membrane protein</topology>
    </subcellularLocation>
</comment>
<feature type="transmembrane region" description="Helical" evidence="6">
    <location>
        <begin position="751"/>
        <end position="773"/>
    </location>
</feature>
<dbReference type="Proteomes" id="UP000651112">
    <property type="component" value="Unassembled WGS sequence"/>
</dbReference>
<comment type="caution">
    <text evidence="9">The sequence shown here is derived from an EMBL/GenBank/DDBJ whole genome shotgun (WGS) entry which is preliminary data.</text>
</comment>